<dbReference type="InterPro" id="IPR041112">
    <property type="entry name" value="Nuf2_DHR10-like"/>
</dbReference>
<evidence type="ECO:0000256" key="5">
    <source>
        <dbReference type="ARBA" id="ARBA00022454"/>
    </source>
</evidence>
<evidence type="ECO:0000256" key="11">
    <source>
        <dbReference type="ARBA" id="ARBA00022840"/>
    </source>
</evidence>
<dbReference type="Pfam" id="PF00179">
    <property type="entry name" value="UQ_con"/>
    <property type="match status" value="1"/>
</dbReference>
<evidence type="ECO:0000256" key="15">
    <source>
        <dbReference type="ARBA" id="ARBA00023328"/>
    </source>
</evidence>
<organism evidence="22 23">
    <name type="scientific">Wallemia ichthyophaga</name>
    <dbReference type="NCBI Taxonomy" id="245174"/>
    <lineage>
        <taxon>Eukaryota</taxon>
        <taxon>Fungi</taxon>
        <taxon>Dikarya</taxon>
        <taxon>Basidiomycota</taxon>
        <taxon>Wallemiomycotina</taxon>
        <taxon>Wallemiomycetes</taxon>
        <taxon>Wallemiales</taxon>
        <taxon>Wallemiaceae</taxon>
        <taxon>Wallemia</taxon>
    </lineage>
</organism>
<proteinExistence type="inferred from homology"/>
<dbReference type="FunFam" id="3.10.110.10:FF:000035">
    <property type="entry name" value="SUMO-conjugating enzyme ubc9"/>
    <property type="match status" value="1"/>
</dbReference>
<reference evidence="22 23" key="1">
    <citation type="submission" date="2019-03" db="EMBL/GenBank/DDBJ databases">
        <title>Sequencing 23 genomes of Wallemia ichthyophaga.</title>
        <authorList>
            <person name="Gostincar C."/>
        </authorList>
    </citation>
    <scope>NUCLEOTIDE SEQUENCE [LARGE SCALE GENOMIC DNA]</scope>
    <source>
        <strain evidence="22 23">EXF-6200</strain>
    </source>
</reference>
<evidence type="ECO:0000256" key="20">
    <source>
        <dbReference type="SAM" id="Coils"/>
    </source>
</evidence>
<evidence type="ECO:0000256" key="19">
    <source>
        <dbReference type="PROSITE-ProRule" id="PRU10133"/>
    </source>
</evidence>
<dbReference type="AlphaFoldDB" id="A0A4T0J9R9"/>
<dbReference type="GO" id="GO:0051301">
    <property type="term" value="P:cell division"/>
    <property type="evidence" value="ECO:0007669"/>
    <property type="project" value="UniProtKB-KW"/>
</dbReference>
<evidence type="ECO:0000256" key="17">
    <source>
        <dbReference type="ARBA" id="ARBA00044296"/>
    </source>
</evidence>
<keyword evidence="12 20" id="KW-0175">Coiled coil</keyword>
<dbReference type="PROSITE" id="PS00183">
    <property type="entry name" value="UBC_1"/>
    <property type="match status" value="1"/>
</dbReference>
<dbReference type="Pfam" id="PF03800">
    <property type="entry name" value="Nuf2"/>
    <property type="match status" value="1"/>
</dbReference>
<dbReference type="GO" id="GO:0016925">
    <property type="term" value="P:protein sumoylation"/>
    <property type="evidence" value="ECO:0007669"/>
    <property type="project" value="UniProtKB-ARBA"/>
</dbReference>
<keyword evidence="5" id="KW-0158">Chromosome</keyword>
<dbReference type="InterPro" id="IPR016135">
    <property type="entry name" value="UBQ-conjugating_enzyme/RWD"/>
</dbReference>
<dbReference type="GO" id="GO:0005634">
    <property type="term" value="C:nucleus"/>
    <property type="evidence" value="ECO:0007669"/>
    <property type="project" value="UniProtKB-SubCell"/>
</dbReference>
<dbReference type="InterPro" id="IPR023313">
    <property type="entry name" value="UBQ-conjugating_AS"/>
</dbReference>
<evidence type="ECO:0000313" key="23">
    <source>
        <dbReference type="Proteomes" id="UP000310689"/>
    </source>
</evidence>
<keyword evidence="7" id="KW-0808">Transferase</keyword>
<dbReference type="OrthoDB" id="6600758at2759"/>
<feature type="active site" description="Glycyl thioester intermediate" evidence="19">
    <location>
        <position position="564"/>
    </location>
</feature>
<evidence type="ECO:0000256" key="9">
    <source>
        <dbReference type="ARBA" id="ARBA00022776"/>
    </source>
</evidence>
<keyword evidence="9" id="KW-0498">Mitosis</keyword>
<feature type="domain" description="UBC core" evidence="21">
    <location>
        <begin position="472"/>
        <end position="626"/>
    </location>
</feature>
<feature type="coiled-coil region" evidence="20">
    <location>
        <begin position="327"/>
        <end position="365"/>
    </location>
</feature>
<dbReference type="InterPro" id="IPR038275">
    <property type="entry name" value="Nuf2_N_sf"/>
</dbReference>
<evidence type="ECO:0000256" key="2">
    <source>
        <dbReference type="ARBA" id="ARBA00004584"/>
    </source>
</evidence>
<dbReference type="InterPro" id="IPR000608">
    <property type="entry name" value="UBC"/>
</dbReference>
<gene>
    <name evidence="22" type="ORF">E3P86_01010</name>
</gene>
<accession>A0A4T0J9R9</accession>
<keyword evidence="10" id="KW-0833">Ubl conjugation pathway</keyword>
<keyword evidence="13" id="KW-0539">Nucleus</keyword>
<evidence type="ECO:0000256" key="1">
    <source>
        <dbReference type="ARBA" id="ARBA00004123"/>
    </source>
</evidence>
<evidence type="ECO:0000256" key="16">
    <source>
        <dbReference type="ARBA" id="ARBA00039165"/>
    </source>
</evidence>
<keyword evidence="8" id="KW-0547">Nucleotide-binding</keyword>
<evidence type="ECO:0000256" key="13">
    <source>
        <dbReference type="ARBA" id="ARBA00023242"/>
    </source>
</evidence>
<dbReference type="PANTHER" id="PTHR24067">
    <property type="entry name" value="UBIQUITIN-CONJUGATING ENZYME E2"/>
    <property type="match status" value="1"/>
</dbReference>
<evidence type="ECO:0000256" key="4">
    <source>
        <dbReference type="ARBA" id="ARBA00005498"/>
    </source>
</evidence>
<keyword evidence="15" id="KW-0137">Centromere</keyword>
<feature type="coiled-coil region" evidence="20">
    <location>
        <begin position="142"/>
        <end position="197"/>
    </location>
</feature>
<comment type="similarity">
    <text evidence="4">Belongs to the NUF2 family.</text>
</comment>
<dbReference type="GO" id="GO:0019789">
    <property type="term" value="F:SUMO transferase activity"/>
    <property type="evidence" value="ECO:0007669"/>
    <property type="project" value="UniProtKB-ARBA"/>
</dbReference>
<dbReference type="EMBL" id="SPOI01000028">
    <property type="protein sequence ID" value="TIB39670.1"/>
    <property type="molecule type" value="Genomic_DNA"/>
</dbReference>
<evidence type="ECO:0000256" key="3">
    <source>
        <dbReference type="ARBA" id="ARBA00004718"/>
    </source>
</evidence>
<dbReference type="GO" id="GO:0005524">
    <property type="term" value="F:ATP binding"/>
    <property type="evidence" value="ECO:0007669"/>
    <property type="project" value="UniProtKB-KW"/>
</dbReference>
<evidence type="ECO:0000256" key="18">
    <source>
        <dbReference type="ARBA" id="ARBA00081544"/>
    </source>
</evidence>
<sequence length="626" mass="71097">MSVVLPAFKVTELVQCLCDPQYFNLRISADDINRPTPQVVQMIYAACLDYFMGLRPESLEAPKTLLLGRMQFPELFADSVPLMMFHQHVTNLTKIAQVDFFTLQDLTRPDAARTRKILSALVNFAKFKQERQATVDGVAARSEALKERRGELAGENERLRSATAQLREQRAQDEPQAKQARVEMEQALSELSRLKQHQTVLASEIDKLKNHKGELNKAITHYQSLLHNAQQIGHTSTARLVQSPDRQKRAIADMGDELAAERAAEAGLEKRTKDLKIRLEYMDSFNNDIQACIAVLNVIEVEQGRVDGAYRHSAHLRDGIDQKQKDHTALSVRFQQLSRQVDNARERLERTQRTATEKREAIRAQMAAFRSEHEVISTERTERRKEYEGKLERNSKLEQDTRELELSHEQEMNALQSTWVTLEEQIEIICTIHPLTKYNHVPTHCKCYPVNNTATGQASPALDLWKRRRCGGRIIHLYAEAFARFKALAHQTQGFWAKPMKGADGTLNLLVWEAGIPGKAGSAWEHGVYKLNVAFPEDYPSKPPKCKFTPPLFHPNVYPSGTVCLSILDEEKGWKPAITLKQIVLGVQELLTDPNASDPAQVEAYTMFKNDKSGYEWVAISKSHTI</sequence>
<evidence type="ECO:0000259" key="21">
    <source>
        <dbReference type="PROSITE" id="PS50127"/>
    </source>
</evidence>
<protein>
    <recommendedName>
        <fullName evidence="16">SUMO-conjugating enzyme UBC9</fullName>
    </recommendedName>
    <alternativeName>
        <fullName evidence="17">Ubiquitin carrier protein 9</fullName>
    </alternativeName>
    <alternativeName>
        <fullName evidence="18">Ubiquitin-conjugating enzyme E2-18 kDa</fullName>
    </alternativeName>
</protein>
<evidence type="ECO:0000256" key="8">
    <source>
        <dbReference type="ARBA" id="ARBA00022741"/>
    </source>
</evidence>
<keyword evidence="6" id="KW-0132">Cell division</keyword>
<evidence type="ECO:0000256" key="6">
    <source>
        <dbReference type="ARBA" id="ARBA00022618"/>
    </source>
</evidence>
<evidence type="ECO:0000256" key="7">
    <source>
        <dbReference type="ARBA" id="ARBA00022679"/>
    </source>
</evidence>
<keyword evidence="11" id="KW-0067">ATP-binding</keyword>
<evidence type="ECO:0000313" key="22">
    <source>
        <dbReference type="EMBL" id="TIB39670.1"/>
    </source>
</evidence>
<dbReference type="Gene3D" id="1.10.418.60">
    <property type="entry name" value="Ncd80 complex, Nuf2 subunit"/>
    <property type="match status" value="1"/>
</dbReference>
<dbReference type="SMART" id="SM00212">
    <property type="entry name" value="UBCc"/>
    <property type="match status" value="1"/>
</dbReference>
<dbReference type="PROSITE" id="PS50127">
    <property type="entry name" value="UBC_2"/>
    <property type="match status" value="1"/>
</dbReference>
<dbReference type="Gene3D" id="3.10.110.10">
    <property type="entry name" value="Ubiquitin Conjugating Enzyme"/>
    <property type="match status" value="1"/>
</dbReference>
<comment type="pathway">
    <text evidence="3">Protein modification; protein sumoylation.</text>
</comment>
<dbReference type="InterPro" id="IPR050113">
    <property type="entry name" value="Ub_conjugating_enzyme"/>
</dbReference>
<comment type="subcellular location">
    <subcellularLocation>
        <location evidence="2">Chromosome</location>
        <location evidence="2">Centromere</location>
    </subcellularLocation>
    <subcellularLocation>
        <location evidence="1">Nucleus</location>
    </subcellularLocation>
</comment>
<comment type="caution">
    <text evidence="22">The sequence shown here is derived from an EMBL/GenBank/DDBJ whole genome shotgun (WGS) entry which is preliminary data.</text>
</comment>
<evidence type="ECO:0000256" key="10">
    <source>
        <dbReference type="ARBA" id="ARBA00022786"/>
    </source>
</evidence>
<dbReference type="Proteomes" id="UP000310689">
    <property type="component" value="Unassembled WGS sequence"/>
</dbReference>
<evidence type="ECO:0000256" key="14">
    <source>
        <dbReference type="ARBA" id="ARBA00023306"/>
    </source>
</evidence>
<dbReference type="CDD" id="cd23798">
    <property type="entry name" value="UBCc_UBE2I"/>
    <property type="match status" value="1"/>
</dbReference>
<dbReference type="GO" id="GO:0031262">
    <property type="term" value="C:Ndc80 complex"/>
    <property type="evidence" value="ECO:0007669"/>
    <property type="project" value="InterPro"/>
</dbReference>
<dbReference type="SUPFAM" id="SSF54495">
    <property type="entry name" value="UBC-like"/>
    <property type="match status" value="1"/>
</dbReference>
<dbReference type="InterPro" id="IPR005549">
    <property type="entry name" value="Kinetochore_Nuf2_N"/>
</dbReference>
<dbReference type="Pfam" id="PF18595">
    <property type="entry name" value="Nuf2_DHR10-like"/>
    <property type="match status" value="1"/>
</dbReference>
<name>A0A4T0J9R9_WALIC</name>
<evidence type="ECO:0000256" key="12">
    <source>
        <dbReference type="ARBA" id="ARBA00023054"/>
    </source>
</evidence>
<keyword evidence="14" id="KW-0131">Cell cycle</keyword>